<evidence type="ECO:0000256" key="4">
    <source>
        <dbReference type="ARBA" id="ARBA00022670"/>
    </source>
</evidence>
<proteinExistence type="predicted"/>
<dbReference type="Gene3D" id="3.90.70.40">
    <property type="match status" value="1"/>
</dbReference>
<keyword evidence="7" id="KW-0788">Thiol protease</keyword>
<name>A0A813WQ41_9BILA</name>
<dbReference type="Proteomes" id="UP000681722">
    <property type="component" value="Unassembled WGS sequence"/>
</dbReference>
<dbReference type="PANTHER" id="PTHR14159:SF0">
    <property type="entry name" value="ATAXIN-3-RELATED"/>
    <property type="match status" value="1"/>
</dbReference>
<dbReference type="EMBL" id="CAJOBC010000980">
    <property type="protein sequence ID" value="CAF3644678.1"/>
    <property type="molecule type" value="Genomic_DNA"/>
</dbReference>
<evidence type="ECO:0000256" key="7">
    <source>
        <dbReference type="ARBA" id="ARBA00022807"/>
    </source>
</evidence>
<accession>A0A813WQ41</accession>
<dbReference type="EC" id="3.4.19.12" evidence="3"/>
<feature type="active site" evidence="11 12">
    <location>
        <position position="139"/>
    </location>
</feature>
<evidence type="ECO:0000256" key="8">
    <source>
        <dbReference type="ARBA" id="ARBA00023015"/>
    </source>
</evidence>
<evidence type="ECO:0000313" key="15">
    <source>
        <dbReference type="EMBL" id="CAF0856931.1"/>
    </source>
</evidence>
<dbReference type="Proteomes" id="UP000682733">
    <property type="component" value="Unassembled WGS sequence"/>
</dbReference>
<keyword evidence="4" id="KW-0645">Protease</keyword>
<dbReference type="Proteomes" id="UP000663829">
    <property type="component" value="Unassembled WGS sequence"/>
</dbReference>
<evidence type="ECO:0000313" key="18">
    <source>
        <dbReference type="EMBL" id="CAF3836157.1"/>
    </source>
</evidence>
<evidence type="ECO:0000259" key="14">
    <source>
        <dbReference type="PROSITE" id="PS50957"/>
    </source>
</evidence>
<gene>
    <name evidence="15" type="ORF">GPM918_LOCUS6378</name>
    <name evidence="16" type="ORF">OVA965_LOCUS17937</name>
    <name evidence="17" type="ORF">SRO942_LOCUS6378</name>
    <name evidence="18" type="ORF">TMI583_LOCUS17948</name>
</gene>
<dbReference type="Proteomes" id="UP000677228">
    <property type="component" value="Unassembled WGS sequence"/>
</dbReference>
<sequence length="347" mass="39406">MNEIEHLTGIYHEKQEGALCAQHALNNLLQKEIFSAISLADIAKQLDDDENLFLSGAESHHQQPHIRESQNMDDTGFFSIQVLQRALEVFDIELISYNSSEAIAEQARQTPTNITAYICNLREHWLTIRRFGLQYFDLNSISAVPKLISNTYLSLYLVQLQHSGYSIFIVNGVLPPCVADERLSEAPVDPKLYNQLTERLANSKALVPSMPFEESTTQTFNDDDDEDLKRALEASVQHDNAQDEVLQKILQQSLFDAQKFGNTPNDDYLNQQLLEQAIAVSLNKDSSTASNTEEQKPTTTTTIAVPAEQQQQQPTIEELRLKRLQFFEQPKKENTTEEKEESNTDKC</sequence>
<dbReference type="Gene3D" id="1.10.287.10">
    <property type="entry name" value="S15/NS1, RNA-binding"/>
    <property type="match status" value="1"/>
</dbReference>
<evidence type="ECO:0000256" key="11">
    <source>
        <dbReference type="PIRSR" id="PIRSR633865-1"/>
    </source>
</evidence>
<keyword evidence="8" id="KW-0805">Transcription regulation</keyword>
<comment type="catalytic activity">
    <reaction evidence="1">
        <text>Thiol-dependent hydrolysis of ester, thioester, amide, peptide and isopeptide bonds formed by the C-terminal Gly of ubiquitin (a 76-residue protein attached to proteins as an intracellular targeting signal).</text>
        <dbReference type="EC" id="3.4.19.12"/>
    </reaction>
</comment>
<dbReference type="InterPro" id="IPR033865">
    <property type="entry name" value="Ataxin-3"/>
</dbReference>
<dbReference type="PANTHER" id="PTHR14159">
    <property type="entry name" value="ATAXIN-3-RELATED"/>
    <property type="match status" value="1"/>
</dbReference>
<dbReference type="EMBL" id="CAJNOK010008748">
    <property type="protein sequence ID" value="CAF1071909.1"/>
    <property type="molecule type" value="Genomic_DNA"/>
</dbReference>
<keyword evidence="9" id="KW-0804">Transcription</keyword>
<evidence type="ECO:0000256" key="12">
    <source>
        <dbReference type="PROSITE-ProRule" id="PRU00331"/>
    </source>
</evidence>
<evidence type="ECO:0000256" key="13">
    <source>
        <dbReference type="SAM" id="MobiDB-lite"/>
    </source>
</evidence>
<dbReference type="GO" id="GO:0004843">
    <property type="term" value="F:cysteine-type deubiquitinase activity"/>
    <property type="evidence" value="ECO:0007669"/>
    <property type="project" value="UniProtKB-EC"/>
</dbReference>
<evidence type="ECO:0000256" key="10">
    <source>
        <dbReference type="ARBA" id="ARBA00023242"/>
    </source>
</evidence>
<dbReference type="EMBL" id="CAJNOQ010000980">
    <property type="protein sequence ID" value="CAF0856931.1"/>
    <property type="molecule type" value="Genomic_DNA"/>
</dbReference>
<dbReference type="GO" id="GO:0016579">
    <property type="term" value="P:protein deubiquitination"/>
    <property type="evidence" value="ECO:0007669"/>
    <property type="project" value="InterPro"/>
</dbReference>
<dbReference type="PROSITE" id="PS50957">
    <property type="entry name" value="JOSEPHIN"/>
    <property type="match status" value="1"/>
</dbReference>
<evidence type="ECO:0000313" key="16">
    <source>
        <dbReference type="EMBL" id="CAF1071909.1"/>
    </source>
</evidence>
<dbReference type="AlphaFoldDB" id="A0A813WQ41"/>
<evidence type="ECO:0000256" key="9">
    <source>
        <dbReference type="ARBA" id="ARBA00023163"/>
    </source>
</evidence>
<keyword evidence="6 12" id="KW-0378">Hydrolase</keyword>
<protein>
    <recommendedName>
        <fullName evidence="3">ubiquitinyl hydrolase 1</fullName>
        <ecNumber evidence="3">3.4.19.12</ecNumber>
    </recommendedName>
</protein>
<feature type="active site" evidence="12">
    <location>
        <position position="20"/>
    </location>
</feature>
<evidence type="ECO:0000313" key="17">
    <source>
        <dbReference type="EMBL" id="CAF3644678.1"/>
    </source>
</evidence>
<dbReference type="GO" id="GO:0006508">
    <property type="term" value="P:proteolysis"/>
    <property type="evidence" value="ECO:0007669"/>
    <property type="project" value="UniProtKB-KW"/>
</dbReference>
<keyword evidence="10" id="KW-0539">Nucleus</keyword>
<feature type="domain" description="Josephin" evidence="14">
    <location>
        <begin position="7"/>
        <end position="185"/>
    </location>
</feature>
<evidence type="ECO:0000256" key="1">
    <source>
        <dbReference type="ARBA" id="ARBA00000707"/>
    </source>
</evidence>
<feature type="active site" evidence="12">
    <location>
        <position position="124"/>
    </location>
</feature>
<evidence type="ECO:0000313" key="19">
    <source>
        <dbReference type="Proteomes" id="UP000663829"/>
    </source>
</evidence>
<organism evidence="15 19">
    <name type="scientific">Didymodactylos carnosus</name>
    <dbReference type="NCBI Taxonomy" id="1234261"/>
    <lineage>
        <taxon>Eukaryota</taxon>
        <taxon>Metazoa</taxon>
        <taxon>Spiralia</taxon>
        <taxon>Gnathifera</taxon>
        <taxon>Rotifera</taxon>
        <taxon>Eurotatoria</taxon>
        <taxon>Bdelloidea</taxon>
        <taxon>Philodinida</taxon>
        <taxon>Philodinidae</taxon>
        <taxon>Didymodactylos</taxon>
    </lineage>
</organism>
<keyword evidence="19" id="KW-1185">Reference proteome</keyword>
<feature type="active site" description="Nucleophile" evidence="11">
    <location>
        <position position="20"/>
    </location>
</feature>
<comment type="subcellular location">
    <subcellularLocation>
        <location evidence="2">Nucleus</location>
    </subcellularLocation>
</comment>
<reference evidence="15" key="1">
    <citation type="submission" date="2021-02" db="EMBL/GenBank/DDBJ databases">
        <authorList>
            <person name="Nowell W R."/>
        </authorList>
    </citation>
    <scope>NUCLEOTIDE SEQUENCE</scope>
</reference>
<dbReference type="PRINTS" id="PR01233">
    <property type="entry name" value="JOSEPHIN"/>
</dbReference>
<feature type="compositionally biased region" description="Basic and acidic residues" evidence="13">
    <location>
        <begin position="329"/>
        <end position="347"/>
    </location>
</feature>
<dbReference type="Pfam" id="PF02099">
    <property type="entry name" value="Josephin"/>
    <property type="match status" value="1"/>
</dbReference>
<dbReference type="SMART" id="SM01246">
    <property type="entry name" value="Josephin"/>
    <property type="match status" value="1"/>
</dbReference>
<evidence type="ECO:0000256" key="6">
    <source>
        <dbReference type="ARBA" id="ARBA00022801"/>
    </source>
</evidence>
<dbReference type="OrthoDB" id="10063692at2759"/>
<dbReference type="EMBL" id="CAJOBA010008763">
    <property type="protein sequence ID" value="CAF3836157.1"/>
    <property type="molecule type" value="Genomic_DNA"/>
</dbReference>
<comment type="caution">
    <text evidence="15">The sequence shown here is derived from an EMBL/GenBank/DDBJ whole genome shotgun (WGS) entry which is preliminary data.</text>
</comment>
<keyword evidence="5" id="KW-0833">Ubl conjugation pathway</keyword>
<dbReference type="GO" id="GO:0005634">
    <property type="term" value="C:nucleus"/>
    <property type="evidence" value="ECO:0007669"/>
    <property type="project" value="UniProtKB-SubCell"/>
</dbReference>
<evidence type="ECO:0000256" key="3">
    <source>
        <dbReference type="ARBA" id="ARBA00012759"/>
    </source>
</evidence>
<evidence type="ECO:0000256" key="5">
    <source>
        <dbReference type="ARBA" id="ARBA00022786"/>
    </source>
</evidence>
<dbReference type="InterPro" id="IPR006155">
    <property type="entry name" value="Josephin"/>
</dbReference>
<feature type="active site" description="Proton acceptor" evidence="11">
    <location>
        <position position="124"/>
    </location>
</feature>
<evidence type="ECO:0000256" key="2">
    <source>
        <dbReference type="ARBA" id="ARBA00004123"/>
    </source>
</evidence>
<feature type="region of interest" description="Disordered" evidence="13">
    <location>
        <begin position="284"/>
        <end position="347"/>
    </location>
</feature>